<dbReference type="InterPro" id="IPR008965">
    <property type="entry name" value="CBM2/CBM3_carb-bd_dom_sf"/>
</dbReference>
<evidence type="ECO:0000256" key="2">
    <source>
        <dbReference type="ARBA" id="ARBA00006285"/>
    </source>
</evidence>
<dbReference type="PANTHER" id="PTHR22600:SF57">
    <property type="entry name" value="BETA-N-ACETYLHEXOSAMINIDASE"/>
    <property type="match status" value="1"/>
</dbReference>
<dbReference type="Gene3D" id="2.60.40.10">
    <property type="entry name" value="Immunoglobulins"/>
    <property type="match status" value="1"/>
</dbReference>
<reference evidence="11" key="1">
    <citation type="journal article" date="2023" name="Mol. Biol. Evol.">
        <title>Third-Generation Sequencing Reveals the Adaptive Role of the Epigenome in Three Deep-Sea Polychaetes.</title>
        <authorList>
            <person name="Perez M."/>
            <person name="Aroh O."/>
            <person name="Sun Y."/>
            <person name="Lan Y."/>
            <person name="Juniper S.K."/>
            <person name="Young C.R."/>
            <person name="Angers B."/>
            <person name="Qian P.Y."/>
        </authorList>
    </citation>
    <scope>NUCLEOTIDE SEQUENCE</scope>
    <source>
        <strain evidence="11">P08H-3</strain>
    </source>
</reference>
<dbReference type="Gene3D" id="3.30.379.10">
    <property type="entry name" value="Chitobiase/beta-hexosaminidase domain 2-like"/>
    <property type="match status" value="1"/>
</dbReference>
<evidence type="ECO:0000256" key="1">
    <source>
        <dbReference type="ARBA" id="ARBA00001231"/>
    </source>
</evidence>
<comment type="caution">
    <text evidence="11">The sequence shown here is derived from an EMBL/GenBank/DDBJ whole genome shotgun (WGS) entry which is preliminary data.</text>
</comment>
<dbReference type="Proteomes" id="UP001208570">
    <property type="component" value="Unassembled WGS sequence"/>
</dbReference>
<dbReference type="GO" id="GO:0030203">
    <property type="term" value="P:glycosaminoglycan metabolic process"/>
    <property type="evidence" value="ECO:0007669"/>
    <property type="project" value="TreeGrafter"/>
</dbReference>
<dbReference type="Pfam" id="PF03173">
    <property type="entry name" value="CHB_HEX"/>
    <property type="match status" value="1"/>
</dbReference>
<evidence type="ECO:0000256" key="6">
    <source>
        <dbReference type="ARBA" id="ARBA00030512"/>
    </source>
</evidence>
<dbReference type="InterPro" id="IPR029018">
    <property type="entry name" value="Hex-like_dom2"/>
</dbReference>
<dbReference type="InterPro" id="IPR013783">
    <property type="entry name" value="Ig-like_fold"/>
</dbReference>
<dbReference type="InterPro" id="IPR004867">
    <property type="entry name" value="CHB_C_dom"/>
</dbReference>
<dbReference type="SUPFAM" id="SSF49384">
    <property type="entry name" value="Carbohydrate-binding domain"/>
    <property type="match status" value="1"/>
</dbReference>
<evidence type="ECO:0000256" key="3">
    <source>
        <dbReference type="ARBA" id="ARBA00012663"/>
    </source>
</evidence>
<keyword evidence="5" id="KW-0326">Glycosidase</keyword>
<dbReference type="InterPro" id="IPR017853">
    <property type="entry name" value="GH"/>
</dbReference>
<sequence>MRRSIVLIVLYQITGYLASNQRFVDDMARYLTVGYEVVDNFNNTWRTFDGKLTLGNTGPDIPIGNATSWSLHFCHTRLFEPDNIRPGGVDLAETGLRVFHLNGCLHKMTPTVSFVGLPKNGQLVIPFRAADWEVARTDIMPNWYLTAPNAQPRTIDVTSGYRLDWVAAFVRPNQYKRQDYDRYQPYKASDRYNTWSYENPGTFKQLIPTPHAEELDTAKTMDIRGVDWLVVANQDSLTPEAKFLAAKLDTVAVNSSQAPASKAILLDLDNSLTQPESYTVDSDCDDQLVKIKGHDRAGVFYGVQTVLSLATNDGGVPHGRVTDQPRFPYRGWHVDVARNFRPKDDILKLVDAMAMYKLNKLHLHLTDDEGWRLEIPGLPELTQVGGRRCHDESGQQCIMPQLGSPPGVGTNHGTGYYTVNDYKEILQYANDRHIEVIPEFDMPGHAHAAINAMLARYRNYISINKTAAEEFLLSDIDDKSEYISVQYFTDNAINPCLDSTYAFVKHLIGEVKGIHSTIQPLTVFHFGGDEVPEGAWVNSTACNDLSSSASYLKEAFVLNVTAIADDAGLDLAGWEDGFTKHEGSAVVLMDRDAFPMKNVYGYVWNNVWEWGNGERAYVMANENYTVVLSHATHLYFDHPYEPDPEDRGYYWATRMTSVQKVFGYMPDSIYSNIAVDRMGNILTEDEICSQYNCTKLDPGQERNIIGIQGQVWSETVRTSENFDYMAYPRLLALAERSWHKASWESIDDVTERERQMSADWQNFATTLGKKELLRMDKMGVLYAIRPPGAWLDGATNELKAVVEYPGLPIWYSVDDSKTWSVYKPGTTLKSEDLCTTNMIILVTR</sequence>
<dbReference type="InterPro" id="IPR012291">
    <property type="entry name" value="CBM2_carb-bd_dom_sf"/>
</dbReference>
<evidence type="ECO:0000256" key="5">
    <source>
        <dbReference type="ARBA" id="ARBA00023295"/>
    </source>
</evidence>
<evidence type="ECO:0000256" key="7">
    <source>
        <dbReference type="ARBA" id="ARBA00033000"/>
    </source>
</evidence>
<dbReference type="InterPro" id="IPR014756">
    <property type="entry name" value="Ig_E-set"/>
</dbReference>
<dbReference type="SUPFAM" id="SSF51445">
    <property type="entry name" value="(Trans)glycosidases"/>
    <property type="match status" value="1"/>
</dbReference>
<dbReference type="GO" id="GO:0005975">
    <property type="term" value="P:carbohydrate metabolic process"/>
    <property type="evidence" value="ECO:0007669"/>
    <property type="project" value="InterPro"/>
</dbReference>
<comment type="similarity">
    <text evidence="2">Belongs to the glycosyl hydrolase 20 family.</text>
</comment>
<dbReference type="SUPFAM" id="SSF81296">
    <property type="entry name" value="E set domains"/>
    <property type="match status" value="1"/>
</dbReference>
<organism evidence="11 12">
    <name type="scientific">Paralvinella palmiformis</name>
    <dbReference type="NCBI Taxonomy" id="53620"/>
    <lineage>
        <taxon>Eukaryota</taxon>
        <taxon>Metazoa</taxon>
        <taxon>Spiralia</taxon>
        <taxon>Lophotrochozoa</taxon>
        <taxon>Annelida</taxon>
        <taxon>Polychaeta</taxon>
        <taxon>Sedentaria</taxon>
        <taxon>Canalipalpata</taxon>
        <taxon>Terebellida</taxon>
        <taxon>Terebelliformia</taxon>
        <taxon>Alvinellidae</taxon>
        <taxon>Paralvinella</taxon>
    </lineage>
</organism>
<evidence type="ECO:0000313" key="12">
    <source>
        <dbReference type="Proteomes" id="UP001208570"/>
    </source>
</evidence>
<dbReference type="Pfam" id="PF03174">
    <property type="entry name" value="CHB_HEX_C"/>
    <property type="match status" value="1"/>
</dbReference>
<evidence type="ECO:0000313" key="11">
    <source>
        <dbReference type="EMBL" id="KAK2140988.1"/>
    </source>
</evidence>
<protein>
    <recommendedName>
        <fullName evidence="3">beta-N-acetylhexosaminidase</fullName>
        <ecNumber evidence="3">3.2.1.52</ecNumber>
    </recommendedName>
    <alternativeName>
        <fullName evidence="6">Beta-N-acetylhexosaminidase</fullName>
    </alternativeName>
    <alternativeName>
        <fullName evidence="7">N-acetyl-beta-glucosaminidase</fullName>
    </alternativeName>
</protein>
<feature type="chain" id="PRO_5042264116" description="beta-N-acetylhexosaminidase" evidence="9">
    <location>
        <begin position="19"/>
        <end position="844"/>
    </location>
</feature>
<dbReference type="SUPFAM" id="SSF55545">
    <property type="entry name" value="beta-N-acetylhexosaminidase-like domain"/>
    <property type="match status" value="1"/>
</dbReference>
<evidence type="ECO:0000256" key="9">
    <source>
        <dbReference type="SAM" id="SignalP"/>
    </source>
</evidence>
<proteinExistence type="inferred from homology"/>
<dbReference type="GO" id="GO:0004563">
    <property type="term" value="F:beta-N-acetylhexosaminidase activity"/>
    <property type="evidence" value="ECO:0007669"/>
    <property type="project" value="UniProtKB-EC"/>
</dbReference>
<feature type="signal peptide" evidence="9">
    <location>
        <begin position="1"/>
        <end position="18"/>
    </location>
</feature>
<dbReference type="InterPro" id="IPR025705">
    <property type="entry name" value="Beta_hexosaminidase_sua/sub"/>
</dbReference>
<dbReference type="Pfam" id="PF00728">
    <property type="entry name" value="Glyco_hydro_20"/>
    <property type="match status" value="1"/>
</dbReference>
<evidence type="ECO:0000256" key="8">
    <source>
        <dbReference type="PIRSR" id="PIRSR625705-1"/>
    </source>
</evidence>
<dbReference type="InterPro" id="IPR015883">
    <property type="entry name" value="Glyco_hydro_20_cat"/>
</dbReference>
<dbReference type="Pfam" id="PF02838">
    <property type="entry name" value="Glyco_hydro_20b"/>
    <property type="match status" value="1"/>
</dbReference>
<dbReference type="Gene3D" id="3.20.20.80">
    <property type="entry name" value="Glycosidases"/>
    <property type="match status" value="1"/>
</dbReference>
<dbReference type="PANTHER" id="PTHR22600">
    <property type="entry name" value="BETA-HEXOSAMINIDASE"/>
    <property type="match status" value="1"/>
</dbReference>
<dbReference type="GO" id="GO:0030247">
    <property type="term" value="F:polysaccharide binding"/>
    <property type="evidence" value="ECO:0007669"/>
    <property type="project" value="InterPro"/>
</dbReference>
<evidence type="ECO:0000256" key="4">
    <source>
        <dbReference type="ARBA" id="ARBA00022801"/>
    </source>
</evidence>
<dbReference type="Gene3D" id="2.60.40.290">
    <property type="match status" value="1"/>
</dbReference>
<gene>
    <name evidence="11" type="ORF">LSH36_1189g00005</name>
</gene>
<dbReference type="EC" id="3.2.1.52" evidence="3"/>
<evidence type="ECO:0000259" key="10">
    <source>
        <dbReference type="SMART" id="SM01081"/>
    </source>
</evidence>
<dbReference type="InterPro" id="IPR015882">
    <property type="entry name" value="HEX_bac_N"/>
</dbReference>
<accession>A0AAD9IUW1</accession>
<feature type="active site" description="Proton donor" evidence="8">
    <location>
        <position position="530"/>
    </location>
</feature>
<feature type="domain" description="Chitobiase/beta-hexosaminidases N-terminal" evidence="10">
    <location>
        <begin position="29"/>
        <end position="190"/>
    </location>
</feature>
<dbReference type="AlphaFoldDB" id="A0AAD9IUW1"/>
<comment type="catalytic activity">
    <reaction evidence="1">
        <text>Hydrolysis of terminal non-reducing N-acetyl-D-hexosamine residues in N-acetyl-beta-D-hexosaminides.</text>
        <dbReference type="EC" id="3.2.1.52"/>
    </reaction>
</comment>
<dbReference type="SMART" id="SM01081">
    <property type="entry name" value="CHB_HEX"/>
    <property type="match status" value="1"/>
</dbReference>
<keyword evidence="12" id="KW-1185">Reference proteome</keyword>
<dbReference type="PRINTS" id="PR00738">
    <property type="entry name" value="GLHYDRLASE20"/>
</dbReference>
<dbReference type="GO" id="GO:0016020">
    <property type="term" value="C:membrane"/>
    <property type="evidence" value="ECO:0007669"/>
    <property type="project" value="TreeGrafter"/>
</dbReference>
<keyword evidence="9" id="KW-0732">Signal</keyword>
<dbReference type="InterPro" id="IPR004866">
    <property type="entry name" value="CHB/HEX_N_dom"/>
</dbReference>
<dbReference type="EMBL" id="JAODUP010001189">
    <property type="protein sequence ID" value="KAK2140988.1"/>
    <property type="molecule type" value="Genomic_DNA"/>
</dbReference>
<name>A0AAD9IUW1_9ANNE</name>
<keyword evidence="4" id="KW-0378">Hydrolase</keyword>